<name>A0ABT9MTV9_9ACTN</name>
<dbReference type="Proteomes" id="UP001240984">
    <property type="component" value="Unassembled WGS sequence"/>
</dbReference>
<comment type="caution">
    <text evidence="1">The sequence shown here is derived from an EMBL/GenBank/DDBJ whole genome shotgun (WGS) entry which is preliminary data.</text>
</comment>
<proteinExistence type="predicted"/>
<accession>A0ABT9MTV9</accession>
<protein>
    <submittedName>
        <fullName evidence="1">Uncharacterized protein</fullName>
    </submittedName>
</protein>
<gene>
    <name evidence="1" type="ORF">J2S43_003330</name>
</gene>
<reference evidence="1 2" key="1">
    <citation type="submission" date="2023-07" db="EMBL/GenBank/DDBJ databases">
        <title>Sequencing the genomes of 1000 actinobacteria strains.</title>
        <authorList>
            <person name="Klenk H.-P."/>
        </authorList>
    </citation>
    <scope>NUCLEOTIDE SEQUENCE [LARGE SCALE GENOMIC DNA]</scope>
    <source>
        <strain evidence="1 2">DSM 44710</strain>
    </source>
</reference>
<sequence length="38" mass="3782">MTALAATAVALSLLVPVVRPQHTTPVTTGTPEPALADA</sequence>
<evidence type="ECO:0000313" key="1">
    <source>
        <dbReference type="EMBL" id="MDP9794818.1"/>
    </source>
</evidence>
<dbReference type="EMBL" id="JAUSRA010000001">
    <property type="protein sequence ID" value="MDP9794818.1"/>
    <property type="molecule type" value="Genomic_DNA"/>
</dbReference>
<keyword evidence="2" id="KW-1185">Reference proteome</keyword>
<organism evidence="1 2">
    <name type="scientific">Catenuloplanes nepalensis</name>
    <dbReference type="NCBI Taxonomy" id="587533"/>
    <lineage>
        <taxon>Bacteria</taxon>
        <taxon>Bacillati</taxon>
        <taxon>Actinomycetota</taxon>
        <taxon>Actinomycetes</taxon>
        <taxon>Micromonosporales</taxon>
        <taxon>Micromonosporaceae</taxon>
        <taxon>Catenuloplanes</taxon>
    </lineage>
</organism>
<evidence type="ECO:0000313" key="2">
    <source>
        <dbReference type="Proteomes" id="UP001240984"/>
    </source>
</evidence>